<evidence type="ECO:0000259" key="7">
    <source>
        <dbReference type="Pfam" id="PF23024"/>
    </source>
</evidence>
<gene>
    <name evidence="8" type="ORF">JOF53_005382</name>
</gene>
<feature type="domain" description="AMP-dependent synthetase/ligase" evidence="6">
    <location>
        <begin position="30"/>
        <end position="420"/>
    </location>
</feature>
<evidence type="ECO:0000313" key="9">
    <source>
        <dbReference type="Proteomes" id="UP001519363"/>
    </source>
</evidence>
<evidence type="ECO:0000313" key="8">
    <source>
        <dbReference type="EMBL" id="MBP2476510.1"/>
    </source>
</evidence>
<evidence type="ECO:0000256" key="2">
    <source>
        <dbReference type="ARBA" id="ARBA00022598"/>
    </source>
</evidence>
<proteinExistence type="inferred from homology"/>
<keyword evidence="4" id="KW-0443">Lipid metabolism</keyword>
<dbReference type="PANTHER" id="PTHR22754">
    <property type="entry name" value="DISCO-INTERACTING PROTEIN 2 DIP2 -RELATED"/>
    <property type="match status" value="1"/>
</dbReference>
<keyword evidence="3" id="KW-0276">Fatty acid metabolism</keyword>
<dbReference type="GO" id="GO:0016874">
    <property type="term" value="F:ligase activity"/>
    <property type="evidence" value="ECO:0007669"/>
    <property type="project" value="UniProtKB-KW"/>
</dbReference>
<keyword evidence="2 8" id="KW-0436">Ligase</keyword>
<dbReference type="RefSeq" id="WP_245372866.1">
    <property type="nucleotide sequence ID" value="NZ_JAGIOO010000001.1"/>
</dbReference>
<name>A0ABS5AIV5_9PSEU</name>
<dbReference type="PANTHER" id="PTHR22754:SF32">
    <property type="entry name" value="DISCO-INTERACTING PROTEIN 2"/>
    <property type="match status" value="1"/>
</dbReference>
<evidence type="ECO:0000256" key="1">
    <source>
        <dbReference type="ARBA" id="ARBA00006432"/>
    </source>
</evidence>
<keyword evidence="9" id="KW-1185">Reference proteome</keyword>
<feature type="transmembrane region" description="Helical" evidence="5">
    <location>
        <begin position="85"/>
        <end position="106"/>
    </location>
</feature>
<feature type="domain" description="AMP-binding enzyme C-terminal" evidence="7">
    <location>
        <begin position="468"/>
        <end position="578"/>
    </location>
</feature>
<dbReference type="Proteomes" id="UP001519363">
    <property type="component" value="Unassembled WGS sequence"/>
</dbReference>
<evidence type="ECO:0000256" key="4">
    <source>
        <dbReference type="ARBA" id="ARBA00023098"/>
    </source>
</evidence>
<dbReference type="InterPro" id="IPR000873">
    <property type="entry name" value="AMP-dep_synth/lig_dom"/>
</dbReference>
<dbReference type="Gene3D" id="3.40.50.12780">
    <property type="entry name" value="N-terminal domain of ligase-like"/>
    <property type="match status" value="1"/>
</dbReference>
<accession>A0ABS5AIV5</accession>
<organism evidence="8 9">
    <name type="scientific">Crossiella equi</name>
    <dbReference type="NCBI Taxonomy" id="130796"/>
    <lineage>
        <taxon>Bacteria</taxon>
        <taxon>Bacillati</taxon>
        <taxon>Actinomycetota</taxon>
        <taxon>Actinomycetes</taxon>
        <taxon>Pseudonocardiales</taxon>
        <taxon>Pseudonocardiaceae</taxon>
        <taxon>Crossiella</taxon>
    </lineage>
</organism>
<dbReference type="Pfam" id="PF23024">
    <property type="entry name" value="AMP-dom_DIP2-like"/>
    <property type="match status" value="1"/>
</dbReference>
<dbReference type="CDD" id="cd05931">
    <property type="entry name" value="FAAL"/>
    <property type="match status" value="1"/>
</dbReference>
<keyword evidence="5" id="KW-0472">Membrane</keyword>
<dbReference type="EMBL" id="JAGIOO010000001">
    <property type="protein sequence ID" value="MBP2476510.1"/>
    <property type="molecule type" value="Genomic_DNA"/>
</dbReference>
<evidence type="ECO:0000259" key="6">
    <source>
        <dbReference type="Pfam" id="PF00501"/>
    </source>
</evidence>
<dbReference type="InterPro" id="IPR042099">
    <property type="entry name" value="ANL_N_sf"/>
</dbReference>
<dbReference type="InterPro" id="IPR045851">
    <property type="entry name" value="AMP-bd_C_sf"/>
</dbReference>
<dbReference type="Gene3D" id="3.30.300.30">
    <property type="match status" value="1"/>
</dbReference>
<keyword evidence="5" id="KW-0812">Transmembrane</keyword>
<dbReference type="Pfam" id="PF00501">
    <property type="entry name" value="AMP-binding"/>
    <property type="match status" value="1"/>
</dbReference>
<sequence length="584" mass="62813">MNRIEFAVREQHDFTGSMPLTGFLHRNADSDRPAFTFVDHNQDREGVPHTVTWRQLDVRARALAARLRQETAPGARVAILTPHDLNYVVGFLGCLYAGVIGVPLFAPEVSLHGSRLVGALGDCDPEVWLATEDALPQVRKLLDGELAPRPKQVLAVDKVDPLAAVGFRPALVSMDDPAYLQYTSGSTRAPSGAVITHRNLVVNSAQIAAAYGADQGWTFSGWIPFFHDMGLMSLLAVPVLLGAHSVFCTPFAFLQRPERWLRQLAAHPDTLTAAPNFAYDYAVARTSAEFKSTVDLSGVRVMINGSEPVRAKTIERFNAAFGPAGLAPEAHRPSYGLAEATVYVTATGAAGPTVLPVDRAELAEGRVVRGEADTALRLVGAGTGIALQVLVVEPATGVTLPEGEVGEVWVHGPNVADGYWQKPEESADSFDGQLTDGPANAPRRGWLRTGDLGALVDGELFITGRAKDLIIIDGKNHYPQDLEGTVHEAHPAVRRDYVAAFALADGEAERVVVVAEYSRHVAPEDRDPAVVALAVRQAVSAHHDLRLADFRLVPPGKVRRTSSGKIARAATREQYLSGAYGELS</sequence>
<dbReference type="InterPro" id="IPR025110">
    <property type="entry name" value="AMP-bd_C"/>
</dbReference>
<reference evidence="8 9" key="1">
    <citation type="submission" date="2021-03" db="EMBL/GenBank/DDBJ databases">
        <title>Sequencing the genomes of 1000 actinobacteria strains.</title>
        <authorList>
            <person name="Klenk H.-P."/>
        </authorList>
    </citation>
    <scope>NUCLEOTIDE SEQUENCE [LARGE SCALE GENOMIC DNA]</scope>
    <source>
        <strain evidence="8 9">DSM 44580</strain>
    </source>
</reference>
<comment type="similarity">
    <text evidence="1">Belongs to the ATP-dependent AMP-binding enzyme family.</text>
</comment>
<protein>
    <submittedName>
        <fullName evidence="8">Fatty acid CoA ligase FadD32</fullName>
    </submittedName>
</protein>
<keyword evidence="5" id="KW-1133">Transmembrane helix</keyword>
<comment type="caution">
    <text evidence="8">The sequence shown here is derived from an EMBL/GenBank/DDBJ whole genome shotgun (WGS) entry which is preliminary data.</text>
</comment>
<evidence type="ECO:0000256" key="3">
    <source>
        <dbReference type="ARBA" id="ARBA00022832"/>
    </source>
</evidence>
<evidence type="ECO:0000256" key="5">
    <source>
        <dbReference type="SAM" id="Phobius"/>
    </source>
</evidence>
<dbReference type="InterPro" id="IPR040097">
    <property type="entry name" value="FAAL/FAAC"/>
</dbReference>
<dbReference type="SUPFAM" id="SSF56801">
    <property type="entry name" value="Acetyl-CoA synthetase-like"/>
    <property type="match status" value="1"/>
</dbReference>